<evidence type="ECO:0000313" key="2">
    <source>
        <dbReference type="EMBL" id="MBO8191855.1"/>
    </source>
</evidence>
<accession>A0ABS3X8Z2</accession>
<proteinExistence type="predicted"/>
<keyword evidence="3" id="KW-1185">Reference proteome</keyword>
<protein>
    <recommendedName>
        <fullName evidence="4">Secreted protein</fullName>
    </recommendedName>
</protein>
<evidence type="ECO:0000256" key="1">
    <source>
        <dbReference type="SAM" id="MobiDB-lite"/>
    </source>
</evidence>
<gene>
    <name evidence="2" type="ORF">ITI46_09225</name>
</gene>
<feature type="region of interest" description="Disordered" evidence="1">
    <location>
        <begin position="136"/>
        <end position="159"/>
    </location>
</feature>
<reference evidence="2 3" key="1">
    <citation type="submission" date="2020-11" db="EMBL/GenBank/DDBJ databases">
        <title>Streptomyces spirodelae sp. nov., isolated from duckweed.</title>
        <authorList>
            <person name="Saimee Y."/>
            <person name="Duangmal K."/>
        </authorList>
    </citation>
    <scope>NUCLEOTIDE SEQUENCE [LARGE SCALE GENOMIC DNA]</scope>
    <source>
        <strain evidence="2 3">S16-07</strain>
    </source>
</reference>
<name>A0ABS3X8Z2_9ACTN</name>
<comment type="caution">
    <text evidence="2">The sequence shown here is derived from an EMBL/GenBank/DDBJ whole genome shotgun (WGS) entry which is preliminary data.</text>
</comment>
<feature type="region of interest" description="Disordered" evidence="1">
    <location>
        <begin position="59"/>
        <end position="83"/>
    </location>
</feature>
<sequence>MVTARSALSMLRVRSHRAGPLRLLWLAVLLLGLLYTHGVSAESAAGHIDPVSVSPAAQMSSGEAEVHGASAEGVPGTSAEHAVEAAGCDEHDGGHETAHPAQDCVSVQPEPAGELPSPCLAPLDAVQSPLLHKALGRPGSAHDVSASPPLTGISSVLRI</sequence>
<evidence type="ECO:0008006" key="4">
    <source>
        <dbReference type="Google" id="ProtNLM"/>
    </source>
</evidence>
<dbReference type="Proteomes" id="UP001519064">
    <property type="component" value="Unassembled WGS sequence"/>
</dbReference>
<dbReference type="RefSeq" id="WP_209238951.1">
    <property type="nucleotide sequence ID" value="NZ_JADKMA010000033.1"/>
</dbReference>
<dbReference type="EMBL" id="JADKMA010000033">
    <property type="protein sequence ID" value="MBO8191855.1"/>
    <property type="molecule type" value="Genomic_DNA"/>
</dbReference>
<evidence type="ECO:0000313" key="3">
    <source>
        <dbReference type="Proteomes" id="UP001519064"/>
    </source>
</evidence>
<organism evidence="2 3">
    <name type="scientific">Streptomyces oryzae</name>
    <dbReference type="NCBI Taxonomy" id="1434886"/>
    <lineage>
        <taxon>Bacteria</taxon>
        <taxon>Bacillati</taxon>
        <taxon>Actinomycetota</taxon>
        <taxon>Actinomycetes</taxon>
        <taxon>Kitasatosporales</taxon>
        <taxon>Streptomycetaceae</taxon>
        <taxon>Streptomyces</taxon>
    </lineage>
</organism>